<accession>A0A9P3PN03</accession>
<evidence type="ECO:0000313" key="3">
    <source>
        <dbReference type="EMBL" id="GLB38281.1"/>
    </source>
</evidence>
<dbReference type="OrthoDB" id="2562493at2759"/>
<feature type="transmembrane region" description="Helical" evidence="1">
    <location>
        <begin position="90"/>
        <end position="114"/>
    </location>
</feature>
<keyword evidence="4" id="KW-1185">Reference proteome</keyword>
<dbReference type="PANTHER" id="PTHR40465">
    <property type="entry name" value="CHROMOSOME 1, WHOLE GENOME SHOTGUN SEQUENCE"/>
    <property type="match status" value="1"/>
</dbReference>
<protein>
    <submittedName>
        <fullName evidence="3">Expressed protein</fullName>
    </submittedName>
</protein>
<evidence type="ECO:0000256" key="1">
    <source>
        <dbReference type="SAM" id="Phobius"/>
    </source>
</evidence>
<dbReference type="AlphaFoldDB" id="A0A9P3PN03"/>
<feature type="transmembrane region" description="Helical" evidence="1">
    <location>
        <begin position="203"/>
        <end position="225"/>
    </location>
</feature>
<comment type="caution">
    <text evidence="3">The sequence shown here is derived from an EMBL/GenBank/DDBJ whole genome shotgun (WGS) entry which is preliminary data.</text>
</comment>
<name>A0A9P3PN03_LYOSH</name>
<dbReference type="EMBL" id="BRPK01000005">
    <property type="protein sequence ID" value="GLB38281.1"/>
    <property type="molecule type" value="Genomic_DNA"/>
</dbReference>
<dbReference type="Proteomes" id="UP001063166">
    <property type="component" value="Unassembled WGS sequence"/>
</dbReference>
<evidence type="ECO:0000313" key="4">
    <source>
        <dbReference type="Proteomes" id="UP001063166"/>
    </source>
</evidence>
<reference evidence="3" key="1">
    <citation type="submission" date="2022-07" db="EMBL/GenBank/DDBJ databases">
        <title>The genome of Lyophyllum shimeji provides insight into the initial evolution of ectomycorrhizal fungal genome.</title>
        <authorList>
            <person name="Kobayashi Y."/>
            <person name="Shibata T."/>
            <person name="Hirakawa H."/>
            <person name="Shigenobu S."/>
            <person name="Nishiyama T."/>
            <person name="Yamada A."/>
            <person name="Hasebe M."/>
            <person name="Kawaguchi M."/>
        </authorList>
    </citation>
    <scope>NUCLEOTIDE SEQUENCE</scope>
    <source>
        <strain evidence="3">AT787</strain>
    </source>
</reference>
<organism evidence="3 4">
    <name type="scientific">Lyophyllum shimeji</name>
    <name type="common">Hon-shimeji</name>
    <name type="synonym">Tricholoma shimeji</name>
    <dbReference type="NCBI Taxonomy" id="47721"/>
    <lineage>
        <taxon>Eukaryota</taxon>
        <taxon>Fungi</taxon>
        <taxon>Dikarya</taxon>
        <taxon>Basidiomycota</taxon>
        <taxon>Agaricomycotina</taxon>
        <taxon>Agaricomycetes</taxon>
        <taxon>Agaricomycetidae</taxon>
        <taxon>Agaricales</taxon>
        <taxon>Tricholomatineae</taxon>
        <taxon>Lyophyllaceae</taxon>
        <taxon>Lyophyllum</taxon>
    </lineage>
</organism>
<keyword evidence="1" id="KW-0472">Membrane</keyword>
<proteinExistence type="predicted"/>
<feature type="transmembrane region" description="Helical" evidence="1">
    <location>
        <begin position="165"/>
        <end position="188"/>
    </location>
</feature>
<keyword evidence="1" id="KW-0812">Transmembrane</keyword>
<gene>
    <name evidence="3" type="ORF">LshimejAT787_0501460</name>
</gene>
<feature type="transmembrane region" description="Helical" evidence="1">
    <location>
        <begin position="134"/>
        <end position="153"/>
    </location>
</feature>
<dbReference type="PANTHER" id="PTHR40465:SF1">
    <property type="entry name" value="DUF6534 DOMAIN-CONTAINING PROTEIN"/>
    <property type="match status" value="1"/>
</dbReference>
<feature type="transmembrane region" description="Helical" evidence="1">
    <location>
        <begin position="56"/>
        <end position="78"/>
    </location>
</feature>
<dbReference type="InterPro" id="IPR045339">
    <property type="entry name" value="DUF6534"/>
</dbReference>
<sequence length="386" mass="43185">MQDFRTYCPGIVADGGLYMRGRPVGLITYKVSRIAEKCLFWISKRDSLMGLFDTSLGAILLGVFFNTFLFGLVSFQYAAYHNTKFDDPRWIRSLVSLLFLLDTFISASIIYLAWIYSVDNFTNPSALLLPVWPYPLTVLINTTTAFLVQLFLTYRIYRLKVNKSVCGIIVFFSLSSFVVGMACGAEILRVPTITDIGEVKRLVTAWLCLEVGVDSLIIGILSHVLARSRTGFHRSETVVNRLIRAAIQTGLLTGLFSVLCLVCFVKFSSTRLYAMFGIPIGRIYTCTLMDTLLVRQDVRGPAGKRAEHSIDMTNAIWTFDDRKIPSHRQPHEDRSIQLHIRTEVHTNGGIGTLQFAGTKTETTTHGKSETIIGDLKAEDSGHFAPV</sequence>
<evidence type="ECO:0000259" key="2">
    <source>
        <dbReference type="Pfam" id="PF20152"/>
    </source>
</evidence>
<keyword evidence="1" id="KW-1133">Transmembrane helix</keyword>
<dbReference type="Pfam" id="PF20152">
    <property type="entry name" value="DUF6534"/>
    <property type="match status" value="1"/>
</dbReference>
<feature type="domain" description="DUF6534" evidence="2">
    <location>
        <begin position="211"/>
        <end position="296"/>
    </location>
</feature>
<feature type="transmembrane region" description="Helical" evidence="1">
    <location>
        <begin position="245"/>
        <end position="267"/>
    </location>
</feature>